<dbReference type="HOGENOM" id="CLU_037312_0_0_5"/>
<protein>
    <recommendedName>
        <fullName evidence="3">Tlde1 domain-containing protein</fullName>
    </recommendedName>
</protein>
<comment type="caution">
    <text evidence="4">The sequence shown here is derived from an EMBL/GenBank/DDBJ whole genome shotgun (WGS) entry which is preliminary data.</text>
</comment>
<feature type="domain" description="Tlde1" evidence="3">
    <location>
        <begin position="268"/>
        <end position="371"/>
    </location>
</feature>
<organism evidence="4 5">
    <name type="scientific">Afipia clevelandensis ATCC 49720</name>
    <dbReference type="NCBI Taxonomy" id="883079"/>
    <lineage>
        <taxon>Bacteria</taxon>
        <taxon>Pseudomonadati</taxon>
        <taxon>Pseudomonadota</taxon>
        <taxon>Alphaproteobacteria</taxon>
        <taxon>Hyphomicrobiales</taxon>
        <taxon>Nitrobacteraceae</taxon>
        <taxon>Afipia</taxon>
    </lineage>
</organism>
<evidence type="ECO:0000313" key="5">
    <source>
        <dbReference type="Proteomes" id="UP000001095"/>
    </source>
</evidence>
<evidence type="ECO:0000256" key="1">
    <source>
        <dbReference type="SAM" id="MobiDB-lite"/>
    </source>
</evidence>
<dbReference type="OrthoDB" id="9816088at2"/>
<keyword evidence="2" id="KW-0812">Transmembrane</keyword>
<dbReference type="EMBL" id="AGWY01000007">
    <property type="protein sequence ID" value="EKS37602.1"/>
    <property type="molecule type" value="Genomic_DNA"/>
</dbReference>
<dbReference type="RefSeq" id="WP_002712418.1">
    <property type="nucleotide sequence ID" value="NZ_KB375281.1"/>
</dbReference>
<sequence>MSTSSVARTGYTAHTHGRFSRPSSPLNAAGLAAIAFVTLACGWTLYSNVFGGNPFSATYELASRDTRVVFVSAADGLDQQAFTDRFAAMIPAHEEAPALTVEQKNYAALMDVTHSLGAPPVAFRPTVVAAPDAQRAAPSQAEIANAAPEVALPPQAPTRVAKAVPLPASRPADFKFAQTSRVKPGHSEMVERAKNAALAAMASKTPSLFDRLFGKKPEPGPVLAYAGSDGGVMSDGTAKTPAGTSDDDKVTAIYDITARTVYMPDGTKLEAHSGLGSKLDDPRYVNVRMHGATPPHIYTLKPREALFHGVAALRLTPVGGEAAIHGRTGLLAHTYMLGPNGDSNGCVSFKNYDAFLKAYQRGEVRRLVVVASLKD</sequence>
<keyword evidence="5" id="KW-1185">Reference proteome</keyword>
<keyword evidence="2" id="KW-0472">Membrane</keyword>
<evidence type="ECO:0000259" key="3">
    <source>
        <dbReference type="Pfam" id="PF10908"/>
    </source>
</evidence>
<proteinExistence type="predicted"/>
<keyword evidence="2" id="KW-1133">Transmembrane helix</keyword>
<gene>
    <name evidence="4" type="ORF">HMPREF9696_01552</name>
</gene>
<dbReference type="InterPro" id="IPR021225">
    <property type="entry name" value="Tlde1_dom"/>
</dbReference>
<feature type="region of interest" description="Disordered" evidence="1">
    <location>
        <begin position="1"/>
        <end position="24"/>
    </location>
</feature>
<dbReference type="Proteomes" id="UP000001095">
    <property type="component" value="Unassembled WGS sequence"/>
</dbReference>
<accession>K8P4V4</accession>
<dbReference type="Pfam" id="PF10908">
    <property type="entry name" value="Tlde1_dom"/>
    <property type="match status" value="1"/>
</dbReference>
<dbReference type="PATRIC" id="fig|883079.3.peg.1579"/>
<evidence type="ECO:0000256" key="2">
    <source>
        <dbReference type="SAM" id="Phobius"/>
    </source>
</evidence>
<feature type="transmembrane region" description="Helical" evidence="2">
    <location>
        <begin position="26"/>
        <end position="46"/>
    </location>
</feature>
<reference evidence="4 5" key="1">
    <citation type="submission" date="2012-04" db="EMBL/GenBank/DDBJ databases">
        <title>The Genome Sequence of Afipia clevelandensis ATCC 49720.</title>
        <authorList>
            <consortium name="The Broad Institute Genome Sequencing Platform"/>
            <person name="Earl A."/>
            <person name="Ward D."/>
            <person name="Feldgarden M."/>
            <person name="Gevers D."/>
            <person name="Huys G."/>
            <person name="Walker B."/>
            <person name="Young S.K."/>
            <person name="Zeng Q."/>
            <person name="Gargeya S."/>
            <person name="Fitzgerald M."/>
            <person name="Haas B."/>
            <person name="Abouelleil A."/>
            <person name="Alvarado L."/>
            <person name="Arachchi H.M."/>
            <person name="Berlin A."/>
            <person name="Chapman S.B."/>
            <person name="Goldberg J."/>
            <person name="Griggs A."/>
            <person name="Gujja S."/>
            <person name="Hansen M."/>
            <person name="Howarth C."/>
            <person name="Imamovic A."/>
            <person name="Larimer J."/>
            <person name="McCowen C."/>
            <person name="Montmayeur A."/>
            <person name="Murphy C."/>
            <person name="Neiman D."/>
            <person name="Pearson M."/>
            <person name="Priest M."/>
            <person name="Roberts A."/>
            <person name="Saif S."/>
            <person name="Shea T."/>
            <person name="Sisk P."/>
            <person name="Sykes S."/>
            <person name="Wortman J."/>
            <person name="Nusbaum C."/>
            <person name="Birren B."/>
        </authorList>
    </citation>
    <scope>NUCLEOTIDE SEQUENCE [LARGE SCALE GENOMIC DNA]</scope>
    <source>
        <strain evidence="4 5">ATCC 49720</strain>
    </source>
</reference>
<evidence type="ECO:0000313" key="4">
    <source>
        <dbReference type="EMBL" id="EKS37602.1"/>
    </source>
</evidence>
<dbReference type="AlphaFoldDB" id="K8P4V4"/>
<name>K8P4V4_9BRAD</name>